<gene>
    <name evidence="1" type="ORF">YLM1_1732</name>
</gene>
<dbReference type="RefSeq" id="WP_067148612.1">
    <property type="nucleotide sequence ID" value="NZ_CP014265.1"/>
</dbReference>
<dbReference type="STRING" id="294671.YLM1_1732"/>
<sequence>MSSEIRHINFQELCNEPEIPYVDEDQHLHDFDHDYVVYLAEEHYSTEEEEMLFSIGLKREELP</sequence>
<protein>
    <submittedName>
        <fullName evidence="1">Uncharacterized protein</fullName>
    </submittedName>
</protein>
<proteinExistence type="predicted"/>
<dbReference type="Proteomes" id="UP000066376">
    <property type="component" value="Chromosome"/>
</dbReference>
<dbReference type="EMBL" id="CP014265">
    <property type="protein sequence ID" value="AMK16287.1"/>
    <property type="molecule type" value="Genomic_DNA"/>
</dbReference>
<name>A0A126R2J0_METOL</name>
<dbReference type="AlphaFoldDB" id="A0A126R2J0"/>
<dbReference type="GeneID" id="28490045"/>
<dbReference type="PATRIC" id="fig|294671.3.peg.1800"/>
<evidence type="ECO:0000313" key="2">
    <source>
        <dbReference type="Proteomes" id="UP000066376"/>
    </source>
</evidence>
<reference evidence="1 2" key="1">
    <citation type="journal article" date="2016" name="Genome Announc.">
        <title>Draft Genome Sequence of the Rumen Methanogen Methanobrevibacter olleyae YLM1.</title>
        <authorList>
            <person name="Kelly W.J."/>
            <person name="Li D."/>
            <person name="Lambie S.C."/>
            <person name="Cox F."/>
            <person name="Attwood G.T."/>
            <person name="Altermann E."/>
            <person name="Leahy S.C."/>
        </authorList>
    </citation>
    <scope>NUCLEOTIDE SEQUENCE [LARGE SCALE GENOMIC DNA]</scope>
    <source>
        <strain evidence="1 2">YLM1</strain>
    </source>
</reference>
<evidence type="ECO:0000313" key="1">
    <source>
        <dbReference type="EMBL" id="AMK16287.1"/>
    </source>
</evidence>
<accession>A0A126R2J0</accession>
<reference evidence="2" key="2">
    <citation type="submission" date="2016-02" db="EMBL/GenBank/DDBJ databases">
        <title>The draft genome sequence of the rumen methanogen Methanobrevibacter olleyae YLM1.</title>
        <authorList>
            <consortium name="New Zealand Agricultural Greenhouse Gas Research Centre/Pastoral Greenhouse Gas Research Consortium"/>
            <person name="Kelly W.J."/>
            <person name="Li D."/>
            <person name="Lambie S.C."/>
            <person name="Attwood G.T."/>
            <person name="Altermann E."/>
            <person name="Leahy S.C."/>
        </authorList>
    </citation>
    <scope>NUCLEOTIDE SEQUENCE [LARGE SCALE GENOMIC DNA]</scope>
    <source>
        <strain evidence="2">YLM1</strain>
    </source>
</reference>
<keyword evidence="2" id="KW-1185">Reference proteome</keyword>
<dbReference type="KEGG" id="mol:YLM1_1732"/>
<organism evidence="1 2">
    <name type="scientific">Methanobrevibacter olleyae</name>
    <dbReference type="NCBI Taxonomy" id="294671"/>
    <lineage>
        <taxon>Archaea</taxon>
        <taxon>Methanobacteriati</taxon>
        <taxon>Methanobacteriota</taxon>
        <taxon>Methanomada group</taxon>
        <taxon>Methanobacteria</taxon>
        <taxon>Methanobacteriales</taxon>
        <taxon>Methanobacteriaceae</taxon>
        <taxon>Methanobrevibacter</taxon>
    </lineage>
</organism>